<sequence>MKRETPYNSSIKNARATYSISTYDYRTCLRQHGSSLPQSENVELIAIKDGRQPWTRFMKKQKRSLIKEKQNKKNSKKKISKKSVKAELLKEDCKDSEAEDENDNLDQQDGSKVESKEESIEFQERMEAWSEMKVPTPLLRALSDQGFTKPTEIQALTLPSAIMGRRDILGAAETGSGKTLAFGIPIIHGILLHKNRIADEENTALEKSEEERTDIKNSKKSQIKEIKHSRSKHHSKSDSSDSENEFVADELQTEDNISESEEQVLQVNEDGIGCVKVVDNIELGEAYWADSGKPLEQHTKKLYALILTPTRELAIQVKNHLVAVSKYTDIKVAVVVGGMAHQKQERLLKKGPEIVVATPGRLWELIQQGEPHLAQVDDIRAEQCYTVVALRTKALVHPIHINIDNIGFIKYKLANALVVLSSTAEDGEIEVQISVGYLAIDETDRMIEKGHFQELQQLLERININTGKRNLRQNFVFSATLTLVHEPPTHIKKKKKGGKKPTRVTPGQKLQNIISMLGITNPKVVDVTKKTGTSGTLSEACIHCTLEEKDIYLYYFLQRHLGRTLVFCNSIGCVRRLAQLLTLLQCKPLPLHANMIQRQRLKNLERFRDNTNALLLATDVAARGLDIPGVEHVIHYQVPRTSECSSSAEESKTQTGLWQQGWIKIANDQGLPEFPVDETYIPAVKERVLLSREVDKLELSSRRSNSEMGWFKKAMDEMDLFLDETDLPKRVNEGISTDGKRLAGIKRKQLTALLAKPIFPKGFSAQYPSLPGRKKMLGGENAVEILQASLGKKKSKKVKKPKSSVSGKFVKVKKSKRIESDSQGLELPALPGLLSQYAKPLTRTPLFLYYTTLTPS</sequence>
<keyword evidence="1 7" id="KW-0547">Nucleotide-binding</keyword>
<evidence type="ECO:0000259" key="11">
    <source>
        <dbReference type="PROSITE" id="PS51195"/>
    </source>
</evidence>
<evidence type="ECO:0000256" key="1">
    <source>
        <dbReference type="ARBA" id="ARBA00022741"/>
    </source>
</evidence>
<feature type="domain" description="Helicase C-terminal" evidence="10">
    <location>
        <begin position="549"/>
        <end position="719"/>
    </location>
</feature>
<feature type="domain" description="Helicase ATP-binding" evidence="9">
    <location>
        <begin position="159"/>
        <end position="499"/>
    </location>
</feature>
<dbReference type="GO" id="GO:0003723">
    <property type="term" value="F:RNA binding"/>
    <property type="evidence" value="ECO:0007669"/>
    <property type="project" value="UniProtKB-UniRule"/>
</dbReference>
<dbReference type="InterPro" id="IPR014001">
    <property type="entry name" value="Helicase_ATP-bd"/>
</dbReference>
<dbReference type="Gene3D" id="3.40.50.300">
    <property type="entry name" value="P-loop containing nucleotide triphosphate hydrolases"/>
    <property type="match status" value="2"/>
</dbReference>
<evidence type="ECO:0000259" key="9">
    <source>
        <dbReference type="PROSITE" id="PS51192"/>
    </source>
</evidence>
<evidence type="ECO:0000256" key="7">
    <source>
        <dbReference type="RuleBase" id="RU365068"/>
    </source>
</evidence>
<dbReference type="PROSITE" id="PS51192">
    <property type="entry name" value="HELICASE_ATP_BIND_1"/>
    <property type="match status" value="1"/>
</dbReference>
<feature type="compositionally biased region" description="Acidic residues" evidence="8">
    <location>
        <begin position="240"/>
        <end position="249"/>
    </location>
</feature>
<dbReference type="EMBL" id="OE839370">
    <property type="protein sequence ID" value="CAD7586961.1"/>
    <property type="molecule type" value="Genomic_DNA"/>
</dbReference>
<dbReference type="Pfam" id="PF00271">
    <property type="entry name" value="Helicase_C"/>
    <property type="match status" value="1"/>
</dbReference>
<comment type="catalytic activity">
    <reaction evidence="7">
        <text>ATP + H2O = ADP + phosphate + H(+)</text>
        <dbReference type="Rhea" id="RHEA:13065"/>
        <dbReference type="ChEBI" id="CHEBI:15377"/>
        <dbReference type="ChEBI" id="CHEBI:15378"/>
        <dbReference type="ChEBI" id="CHEBI:30616"/>
        <dbReference type="ChEBI" id="CHEBI:43474"/>
        <dbReference type="ChEBI" id="CHEBI:456216"/>
        <dbReference type="EC" id="3.6.4.13"/>
    </reaction>
</comment>
<feature type="compositionally biased region" description="Basic and acidic residues" evidence="8">
    <location>
        <begin position="84"/>
        <end position="96"/>
    </location>
</feature>
<dbReference type="EC" id="3.6.4.13" evidence="7"/>
<feature type="region of interest" description="Disordered" evidence="8">
    <location>
        <begin position="203"/>
        <end position="249"/>
    </location>
</feature>
<dbReference type="PANTHER" id="PTHR24031">
    <property type="entry name" value="RNA HELICASE"/>
    <property type="match status" value="1"/>
</dbReference>
<dbReference type="SMART" id="SM00487">
    <property type="entry name" value="DEXDc"/>
    <property type="match status" value="1"/>
</dbReference>
<proteinExistence type="inferred from homology"/>
<comment type="function">
    <text evidence="7">RNA helicase.</text>
</comment>
<dbReference type="InterPro" id="IPR011545">
    <property type="entry name" value="DEAD/DEAH_box_helicase_dom"/>
</dbReference>
<feature type="short sequence motif" description="Q motif" evidence="6">
    <location>
        <begin position="127"/>
        <end position="155"/>
    </location>
</feature>
<gene>
    <name evidence="12" type="ORF">TGEB3V08_LOCUS1207</name>
</gene>
<dbReference type="InterPro" id="IPR014014">
    <property type="entry name" value="RNA_helicase_DEAD_Q_motif"/>
</dbReference>
<evidence type="ECO:0000256" key="5">
    <source>
        <dbReference type="ARBA" id="ARBA00022884"/>
    </source>
</evidence>
<organism evidence="12">
    <name type="scientific">Timema genevievae</name>
    <name type="common">Walking stick</name>
    <dbReference type="NCBI Taxonomy" id="629358"/>
    <lineage>
        <taxon>Eukaryota</taxon>
        <taxon>Metazoa</taxon>
        <taxon>Ecdysozoa</taxon>
        <taxon>Arthropoda</taxon>
        <taxon>Hexapoda</taxon>
        <taxon>Insecta</taxon>
        <taxon>Pterygota</taxon>
        <taxon>Neoptera</taxon>
        <taxon>Polyneoptera</taxon>
        <taxon>Phasmatodea</taxon>
        <taxon>Timematodea</taxon>
        <taxon>Timematoidea</taxon>
        <taxon>Timematidae</taxon>
        <taxon>Timema</taxon>
    </lineage>
</organism>
<dbReference type="InterPro" id="IPR027417">
    <property type="entry name" value="P-loop_NTPase"/>
</dbReference>
<keyword evidence="3 7" id="KW-0347">Helicase</keyword>
<dbReference type="Pfam" id="PF00270">
    <property type="entry name" value="DEAD"/>
    <property type="match status" value="1"/>
</dbReference>
<feature type="compositionally biased region" description="Basic and acidic residues" evidence="8">
    <location>
        <begin position="203"/>
        <end position="228"/>
    </location>
</feature>
<dbReference type="SUPFAM" id="SSF52540">
    <property type="entry name" value="P-loop containing nucleoside triphosphate hydrolases"/>
    <property type="match status" value="2"/>
</dbReference>
<comment type="domain">
    <text evidence="7">The Q motif is unique to and characteristic of the DEAD box family of RNA helicases and controls ATP binding and hydrolysis.</text>
</comment>
<dbReference type="GO" id="GO:0003724">
    <property type="term" value="F:RNA helicase activity"/>
    <property type="evidence" value="ECO:0007669"/>
    <property type="project" value="UniProtKB-EC"/>
</dbReference>
<protein>
    <recommendedName>
        <fullName evidence="7">ATP-dependent RNA helicase</fullName>
        <ecNumber evidence="7">3.6.4.13</ecNumber>
    </recommendedName>
</protein>
<reference evidence="12" key="1">
    <citation type="submission" date="2020-11" db="EMBL/GenBank/DDBJ databases">
        <authorList>
            <person name="Tran Van P."/>
        </authorList>
    </citation>
    <scope>NUCLEOTIDE SEQUENCE</scope>
</reference>
<evidence type="ECO:0000259" key="10">
    <source>
        <dbReference type="PROSITE" id="PS51194"/>
    </source>
</evidence>
<keyword evidence="2 7" id="KW-0378">Hydrolase</keyword>
<dbReference type="GO" id="GO:0005524">
    <property type="term" value="F:ATP binding"/>
    <property type="evidence" value="ECO:0007669"/>
    <property type="project" value="UniProtKB-UniRule"/>
</dbReference>
<dbReference type="SMART" id="SM00490">
    <property type="entry name" value="HELICc"/>
    <property type="match status" value="1"/>
</dbReference>
<dbReference type="PROSITE" id="PS51194">
    <property type="entry name" value="HELICASE_CTER"/>
    <property type="match status" value="1"/>
</dbReference>
<feature type="domain" description="DEAD-box RNA helicase Q" evidence="11">
    <location>
        <begin position="127"/>
        <end position="155"/>
    </location>
</feature>
<evidence type="ECO:0000256" key="4">
    <source>
        <dbReference type="ARBA" id="ARBA00022840"/>
    </source>
</evidence>
<feature type="compositionally biased region" description="Basic residues" evidence="8">
    <location>
        <begin position="72"/>
        <end position="83"/>
    </location>
</feature>
<evidence type="ECO:0000256" key="3">
    <source>
        <dbReference type="ARBA" id="ARBA00022806"/>
    </source>
</evidence>
<keyword evidence="5 7" id="KW-0694">RNA-binding</keyword>
<evidence type="ECO:0000313" key="12">
    <source>
        <dbReference type="EMBL" id="CAD7586961.1"/>
    </source>
</evidence>
<feature type="compositionally biased region" description="Acidic residues" evidence="8">
    <location>
        <begin position="97"/>
        <end position="106"/>
    </location>
</feature>
<feature type="region of interest" description="Disordered" evidence="8">
    <location>
        <begin position="60"/>
        <end position="117"/>
    </location>
</feature>
<dbReference type="CDD" id="cd17946">
    <property type="entry name" value="DEADc_DDX24"/>
    <property type="match status" value="1"/>
</dbReference>
<comment type="similarity">
    <text evidence="7">Belongs to the DEAD box helicase family.</text>
</comment>
<keyword evidence="4 7" id="KW-0067">ATP-binding</keyword>
<dbReference type="AlphaFoldDB" id="A0A7R9JQS6"/>
<name>A0A7R9JQS6_TIMGE</name>
<dbReference type="PROSITE" id="PS51195">
    <property type="entry name" value="Q_MOTIF"/>
    <property type="match status" value="1"/>
</dbReference>
<accession>A0A7R9JQS6</accession>
<evidence type="ECO:0000256" key="8">
    <source>
        <dbReference type="SAM" id="MobiDB-lite"/>
    </source>
</evidence>
<evidence type="ECO:0000256" key="2">
    <source>
        <dbReference type="ARBA" id="ARBA00022801"/>
    </source>
</evidence>
<evidence type="ECO:0000256" key="6">
    <source>
        <dbReference type="PROSITE-ProRule" id="PRU00552"/>
    </source>
</evidence>
<dbReference type="GO" id="GO:0016787">
    <property type="term" value="F:hydrolase activity"/>
    <property type="evidence" value="ECO:0007669"/>
    <property type="project" value="UniProtKB-KW"/>
</dbReference>
<dbReference type="CDD" id="cd18787">
    <property type="entry name" value="SF2_C_DEAD"/>
    <property type="match status" value="1"/>
</dbReference>
<dbReference type="InterPro" id="IPR001650">
    <property type="entry name" value="Helicase_C-like"/>
</dbReference>